<dbReference type="Proteomes" id="UP001604336">
    <property type="component" value="Unassembled WGS sequence"/>
</dbReference>
<comment type="caution">
    <text evidence="1">The sequence shown here is derived from an EMBL/GenBank/DDBJ whole genome shotgun (WGS) entry which is preliminary data.</text>
</comment>
<sequence>MGRRSSHDLRTTIYPATGRMVTAGRATKRTTKKRRKTAKRFKAKTKTKLIESQRTLLRSNSSTCHHHKHLSKLIPLLISTTSSAHSFLLRHDLHLLPSQSLTLESLLSSTAISLTDLHSLLSFSVPTTYPSPPPRQENWFHRFLSSPDYDPRWVQFFYLSKPSFTLILWLLSPSLTSLHTLPPNAALAATLFRLAHGAPFSASSRRFSIDSPIACKNFYVVYKAIVDNLGHLFEFNSDINRIIVEFGWISLPNCCGILEIERFELDRRSTYGNGLL</sequence>
<organism evidence="1 2">
    <name type="scientific">Abeliophyllum distichum</name>
    <dbReference type="NCBI Taxonomy" id="126358"/>
    <lineage>
        <taxon>Eukaryota</taxon>
        <taxon>Viridiplantae</taxon>
        <taxon>Streptophyta</taxon>
        <taxon>Embryophyta</taxon>
        <taxon>Tracheophyta</taxon>
        <taxon>Spermatophyta</taxon>
        <taxon>Magnoliopsida</taxon>
        <taxon>eudicotyledons</taxon>
        <taxon>Gunneridae</taxon>
        <taxon>Pentapetalae</taxon>
        <taxon>asterids</taxon>
        <taxon>lamiids</taxon>
        <taxon>Lamiales</taxon>
        <taxon>Oleaceae</taxon>
        <taxon>Forsythieae</taxon>
        <taxon>Abeliophyllum</taxon>
    </lineage>
</organism>
<proteinExistence type="predicted"/>
<name>A0ABD1VT63_9LAMI</name>
<dbReference type="AlphaFoldDB" id="A0ABD1VT63"/>
<gene>
    <name evidence="1" type="ORF">Adt_00896</name>
</gene>
<evidence type="ECO:0000313" key="1">
    <source>
        <dbReference type="EMBL" id="KAL2539918.1"/>
    </source>
</evidence>
<dbReference type="EMBL" id="JBFOLK010000001">
    <property type="protein sequence ID" value="KAL2539918.1"/>
    <property type="molecule type" value="Genomic_DNA"/>
</dbReference>
<keyword evidence="2" id="KW-1185">Reference proteome</keyword>
<evidence type="ECO:0000313" key="2">
    <source>
        <dbReference type="Proteomes" id="UP001604336"/>
    </source>
</evidence>
<reference evidence="2" key="1">
    <citation type="submission" date="2024-07" db="EMBL/GenBank/DDBJ databases">
        <title>Two chromosome-level genome assemblies of Korean endemic species Abeliophyllum distichum and Forsythia ovata (Oleaceae).</title>
        <authorList>
            <person name="Jang H."/>
        </authorList>
    </citation>
    <scope>NUCLEOTIDE SEQUENCE [LARGE SCALE GENOMIC DNA]</scope>
</reference>
<protein>
    <submittedName>
        <fullName evidence="1">Ribosome 60S biogenesis N-terminal</fullName>
    </submittedName>
</protein>
<accession>A0ABD1VT63</accession>